<comment type="similarity">
    <text evidence="4">Belongs to the beta type-B retroviral polymerase family. HERV class-II K(HML-2) pol subfamily.</text>
</comment>
<dbReference type="Pfam" id="PF03351">
    <property type="entry name" value="DOMON"/>
    <property type="match status" value="1"/>
</dbReference>
<feature type="region of interest" description="Disordered" evidence="13">
    <location>
        <begin position="445"/>
        <end position="464"/>
    </location>
</feature>
<feature type="domain" description="Cytochrome b561" evidence="17">
    <location>
        <begin position="612"/>
        <end position="817"/>
    </location>
</feature>
<dbReference type="RefSeq" id="XP_038860460.1">
    <property type="nucleotide sequence ID" value="XM_039004532.1"/>
</dbReference>
<dbReference type="InterPro" id="IPR000477">
    <property type="entry name" value="RT_dom"/>
</dbReference>
<evidence type="ECO:0000256" key="11">
    <source>
        <dbReference type="ARBA" id="ARBA00023136"/>
    </source>
</evidence>
<feature type="domain" description="Reverse transcriptase" evidence="16">
    <location>
        <begin position="1"/>
        <end position="88"/>
    </location>
</feature>
<evidence type="ECO:0000259" key="18">
    <source>
        <dbReference type="PROSITE" id="PS51019"/>
    </source>
</evidence>
<dbReference type="FunFam" id="2.60.40.4060:FF:000003">
    <property type="entry name" value="Ferric chelate reductase 1"/>
    <property type="match status" value="1"/>
</dbReference>
<dbReference type="Gene3D" id="2.60.40.4060">
    <property type="entry name" value="Reeler domain"/>
    <property type="match status" value="1"/>
</dbReference>
<dbReference type="CDD" id="cd08544">
    <property type="entry name" value="Reeler"/>
    <property type="match status" value="1"/>
</dbReference>
<dbReference type="Pfam" id="PF02014">
    <property type="entry name" value="Reeler"/>
    <property type="match status" value="1"/>
</dbReference>
<evidence type="ECO:0000256" key="3">
    <source>
        <dbReference type="ARBA" id="ARBA00009195"/>
    </source>
</evidence>
<keyword evidence="10" id="KW-0408">Iron</keyword>
<evidence type="ECO:0000256" key="2">
    <source>
        <dbReference type="ARBA" id="ARBA00004141"/>
    </source>
</evidence>
<evidence type="ECO:0000256" key="4">
    <source>
        <dbReference type="ARBA" id="ARBA00010879"/>
    </source>
</evidence>
<feature type="domain" description="Reelin" evidence="18">
    <location>
        <begin position="288"/>
        <end position="455"/>
    </location>
</feature>
<evidence type="ECO:0000259" key="16">
    <source>
        <dbReference type="PROSITE" id="PS50878"/>
    </source>
</evidence>
<dbReference type="SMART" id="SM00664">
    <property type="entry name" value="DoH"/>
    <property type="match status" value="1"/>
</dbReference>
<dbReference type="KEGG" id="snh:120056286"/>
<dbReference type="CDD" id="cd09628">
    <property type="entry name" value="DOMON_SDR_2_like"/>
    <property type="match status" value="1"/>
</dbReference>
<organism evidence="19 20">
    <name type="scientific">Salvelinus namaycush</name>
    <name type="common">Lake trout</name>
    <name type="synonym">Salmo namaycush</name>
    <dbReference type="NCBI Taxonomy" id="8040"/>
    <lineage>
        <taxon>Eukaryota</taxon>
        <taxon>Metazoa</taxon>
        <taxon>Chordata</taxon>
        <taxon>Craniata</taxon>
        <taxon>Vertebrata</taxon>
        <taxon>Euteleostomi</taxon>
        <taxon>Actinopterygii</taxon>
        <taxon>Neopterygii</taxon>
        <taxon>Teleostei</taxon>
        <taxon>Protacanthopterygii</taxon>
        <taxon>Salmoniformes</taxon>
        <taxon>Salmonidae</taxon>
        <taxon>Salmoninae</taxon>
        <taxon>Salvelinus</taxon>
    </lineage>
</organism>
<dbReference type="Gene3D" id="3.30.70.270">
    <property type="match status" value="1"/>
</dbReference>
<proteinExistence type="inferred from homology"/>
<evidence type="ECO:0000256" key="5">
    <source>
        <dbReference type="ARBA" id="ARBA00012180"/>
    </source>
</evidence>
<dbReference type="GeneID" id="120056286"/>
<dbReference type="Pfam" id="PF17919">
    <property type="entry name" value="RT_RNaseH_2"/>
    <property type="match status" value="1"/>
</dbReference>
<dbReference type="InterPro" id="IPR041577">
    <property type="entry name" value="RT_RNaseH_2"/>
</dbReference>
<feature type="compositionally biased region" description="Low complexity" evidence="13">
    <location>
        <begin position="453"/>
        <end position="464"/>
    </location>
</feature>
<gene>
    <name evidence="20" type="primary">LOC120056286</name>
</gene>
<dbReference type="PANTHER" id="PTHR45828">
    <property type="entry name" value="CYTOCHROME B561/FERRIC REDUCTASE TRANSMEMBRANE"/>
    <property type="match status" value="1"/>
</dbReference>
<comment type="cofactor">
    <cofactor evidence="1">
        <name>heme b</name>
        <dbReference type="ChEBI" id="CHEBI:60344"/>
    </cofactor>
</comment>
<dbReference type="Proteomes" id="UP000808372">
    <property type="component" value="Chromosome 11"/>
</dbReference>
<evidence type="ECO:0000259" key="17">
    <source>
        <dbReference type="PROSITE" id="PS50939"/>
    </source>
</evidence>
<dbReference type="CDD" id="cd08760">
    <property type="entry name" value="Cyt_b561_FRRS1_like"/>
    <property type="match status" value="1"/>
</dbReference>
<keyword evidence="12" id="KW-0325">Glycoprotein</keyword>
<feature type="transmembrane region" description="Helical" evidence="14">
    <location>
        <begin position="693"/>
        <end position="712"/>
    </location>
</feature>
<dbReference type="Pfam" id="PF00078">
    <property type="entry name" value="RVT_1"/>
    <property type="match status" value="1"/>
</dbReference>
<keyword evidence="8" id="KW-0249">Electron transport</keyword>
<feature type="transmembrane region" description="Helical" evidence="14">
    <location>
        <begin position="789"/>
        <end position="810"/>
    </location>
</feature>
<dbReference type="PROSITE" id="PS50878">
    <property type="entry name" value="RT_POL"/>
    <property type="match status" value="1"/>
</dbReference>
<evidence type="ECO:0000256" key="13">
    <source>
        <dbReference type="SAM" id="MobiDB-lite"/>
    </source>
</evidence>
<evidence type="ECO:0000256" key="8">
    <source>
        <dbReference type="ARBA" id="ARBA00022982"/>
    </source>
</evidence>
<dbReference type="PROSITE" id="PS50939">
    <property type="entry name" value="CYTOCHROME_B561"/>
    <property type="match status" value="1"/>
</dbReference>
<dbReference type="InterPro" id="IPR051237">
    <property type="entry name" value="Ferric-chelate_Red/DefProt"/>
</dbReference>
<dbReference type="AlphaFoldDB" id="A0A8U1EQK1"/>
<keyword evidence="19" id="KW-1185">Reference proteome</keyword>
<dbReference type="SMART" id="SM00665">
    <property type="entry name" value="B561"/>
    <property type="match status" value="1"/>
</dbReference>
<keyword evidence="7 14" id="KW-0812">Transmembrane</keyword>
<dbReference type="GO" id="GO:0004523">
    <property type="term" value="F:RNA-DNA hybrid ribonuclease activity"/>
    <property type="evidence" value="ECO:0007669"/>
    <property type="project" value="UniProtKB-EC"/>
</dbReference>
<dbReference type="InterPro" id="IPR002861">
    <property type="entry name" value="Reeler_dom"/>
</dbReference>
<protein>
    <recommendedName>
        <fullName evidence="5">ribonuclease H</fullName>
        <ecNumber evidence="5">3.1.26.4</ecNumber>
    </recommendedName>
</protein>
<dbReference type="InterPro" id="IPR006593">
    <property type="entry name" value="Cyt_b561/ferric_Rdtase_TM"/>
</dbReference>
<feature type="transmembrane region" description="Helical" evidence="14">
    <location>
        <begin position="652"/>
        <end position="672"/>
    </location>
</feature>
<dbReference type="InterPro" id="IPR042307">
    <property type="entry name" value="Reeler_sf"/>
</dbReference>
<evidence type="ECO:0000313" key="20">
    <source>
        <dbReference type="RefSeq" id="XP_038860460.1"/>
    </source>
</evidence>
<evidence type="ECO:0000313" key="19">
    <source>
        <dbReference type="Proteomes" id="UP000808372"/>
    </source>
</evidence>
<evidence type="ECO:0000256" key="6">
    <source>
        <dbReference type="ARBA" id="ARBA00022448"/>
    </source>
</evidence>
<evidence type="ECO:0000256" key="9">
    <source>
        <dbReference type="ARBA" id="ARBA00022989"/>
    </source>
</evidence>
<dbReference type="InterPro" id="IPR043502">
    <property type="entry name" value="DNA/RNA_pol_sf"/>
</dbReference>
<name>A0A8U1EQK1_SALNM</name>
<evidence type="ECO:0000256" key="7">
    <source>
        <dbReference type="ARBA" id="ARBA00022692"/>
    </source>
</evidence>
<accession>A0A8U1EQK1</accession>
<dbReference type="EC" id="3.1.26.4" evidence="5"/>
<feature type="transmembrane region" description="Helical" evidence="14">
    <location>
        <begin position="755"/>
        <end position="777"/>
    </location>
</feature>
<sequence>MAVWEQQSVVRFSLEEFVTEALVNVLRNMLNRFVFVYLDDILVFPSSAQEHVLHVRQVHQCLLENQLFVKAEKCEFHRSTISFLGYIIAAGNVEMDPGKVPLAWPPAADRAFLDLKHCFTTASILIHLDLSCQFVVEVDASGVGVGAVLSQHSALDPIKLHPCAFFSDCLNATERNYDCLNSRQARWALLFTRFNFTISYRPGSKNVKPDKLSRHYSPVSTPSYPETILPTSCLAATLDWGIENQAFCTLIGSSDPGSPLSSWAEGMSTWDLPLQMGVSLWTILLFVQTLCLTSVDAYPNGKVTESCGSMMPIHGHAPNTSHSPYTLAVNVTKFSSGDYIQVTISGTTYFEGFLLEARNASNPDSDAVGSFILTNPKTTQLLKCGHTPGSAVSHTSDARQTKIVVIWNAPQNSPDAVQFLVTVVAHYKTFWVKIPGPVVSQSGVTPIPPKPTTPSTTIETSTPSVLPRPFSSVGCGQQKSCLLDPVGCDPEKDPSCFFLSFAPKGQTVVFELSGPSDGYIAFALSHDTWMGDDDMYLCVRDDSLVDVSAAYVKGRSYPMEASENVLTDVAWRLADGVIQCRFRRQVLVPQDPTRFSLDAQYYLFMAYGEAENGEVHRHDRQPLISSQQSVINGPAEILNGSRSPLLMKFHSVLMLIAWMLAGSTGTFLASYFKPDWPEKTLFGQKIWFQVHRGLMILTVLLTCVAFTLPFIYRGGWSKGAGAHPYLGCTVLALALLQPIMATLRPPPDSSRRWVFNWLHWGAGTVAEIMAVAAMFLGMGQQSVLLPHSWRLVVLTGFLAWVVLLRVLLGLHKKGYVKTRFCDCVSKASDTDRQRILADDSEGSTWDAWFKIVALLAFVIGNSGFLISFIYTISGL</sequence>
<evidence type="ECO:0000256" key="12">
    <source>
        <dbReference type="ARBA" id="ARBA00023180"/>
    </source>
</evidence>
<feature type="transmembrane region" description="Helical" evidence="14">
    <location>
        <begin position="724"/>
        <end position="743"/>
    </location>
</feature>
<dbReference type="SUPFAM" id="SSF56672">
    <property type="entry name" value="DNA/RNA polymerases"/>
    <property type="match status" value="1"/>
</dbReference>
<dbReference type="InterPro" id="IPR043128">
    <property type="entry name" value="Rev_trsase/Diguanyl_cyclase"/>
</dbReference>
<dbReference type="PROSITE" id="PS51019">
    <property type="entry name" value="REELIN"/>
    <property type="match status" value="1"/>
</dbReference>
<feature type="domain" description="DOMON" evidence="15">
    <location>
        <begin position="495"/>
        <end position="608"/>
    </location>
</feature>
<evidence type="ECO:0000259" key="15">
    <source>
        <dbReference type="PROSITE" id="PS50836"/>
    </source>
</evidence>
<keyword evidence="11 14" id="KW-0472">Membrane</keyword>
<evidence type="ECO:0000256" key="10">
    <source>
        <dbReference type="ARBA" id="ARBA00023004"/>
    </source>
</evidence>
<dbReference type="PANTHER" id="PTHR45828:SF3">
    <property type="entry name" value="FERRIC-CHELATE REDUCTASE 1"/>
    <property type="match status" value="1"/>
</dbReference>
<evidence type="ECO:0000256" key="1">
    <source>
        <dbReference type="ARBA" id="ARBA00001970"/>
    </source>
</evidence>
<feature type="transmembrane region" description="Helical" evidence="14">
    <location>
        <begin position="851"/>
        <end position="872"/>
    </location>
</feature>
<reference evidence="20" key="1">
    <citation type="submission" date="2025-08" db="UniProtKB">
        <authorList>
            <consortium name="RefSeq"/>
        </authorList>
    </citation>
    <scope>IDENTIFICATION</scope>
    <source>
        <tissue evidence="20">White muscle</tissue>
    </source>
</reference>
<dbReference type="PROSITE" id="PS50836">
    <property type="entry name" value="DOMON"/>
    <property type="match status" value="1"/>
</dbReference>
<comment type="similarity">
    <text evidence="3">Belongs to the FRRS1 family.</text>
</comment>
<comment type="subcellular location">
    <subcellularLocation>
        <location evidence="2">Membrane</location>
        <topology evidence="2">Multi-pass membrane protein</topology>
    </subcellularLocation>
</comment>
<dbReference type="InterPro" id="IPR005018">
    <property type="entry name" value="DOMON_domain"/>
</dbReference>
<evidence type="ECO:0000256" key="14">
    <source>
        <dbReference type="SAM" id="Phobius"/>
    </source>
</evidence>
<dbReference type="Gene3D" id="1.20.120.1770">
    <property type="match status" value="1"/>
</dbReference>
<dbReference type="GO" id="GO:0016020">
    <property type="term" value="C:membrane"/>
    <property type="evidence" value="ECO:0007669"/>
    <property type="project" value="UniProtKB-SubCell"/>
</dbReference>
<keyword evidence="9 14" id="KW-1133">Transmembrane helix</keyword>
<keyword evidence="6" id="KW-0813">Transport</keyword>